<dbReference type="Gene3D" id="3.40.50.11350">
    <property type="match status" value="1"/>
</dbReference>
<keyword evidence="3" id="KW-0294">Fucose metabolism</keyword>
<dbReference type="SUPFAM" id="SSF53448">
    <property type="entry name" value="Nucleotide-diphospho-sugar transferases"/>
    <property type="match status" value="1"/>
</dbReference>
<dbReference type="GO" id="GO:0006004">
    <property type="term" value="P:fucose metabolic process"/>
    <property type="evidence" value="ECO:0007669"/>
    <property type="project" value="UniProtKB-KW"/>
</dbReference>
<dbReference type="STRING" id="554055.A0A2P6V907"/>
<evidence type="ECO:0000313" key="8">
    <source>
        <dbReference type="EMBL" id="PSC70561.1"/>
    </source>
</evidence>
<organism evidence="8 9">
    <name type="scientific">Micractinium conductrix</name>
    <dbReference type="NCBI Taxonomy" id="554055"/>
    <lineage>
        <taxon>Eukaryota</taxon>
        <taxon>Viridiplantae</taxon>
        <taxon>Chlorophyta</taxon>
        <taxon>core chlorophytes</taxon>
        <taxon>Trebouxiophyceae</taxon>
        <taxon>Chlorellales</taxon>
        <taxon>Chlorellaceae</taxon>
        <taxon>Chlorella clade</taxon>
        <taxon>Micractinium</taxon>
    </lineage>
</organism>
<keyword evidence="4" id="KW-0119">Carbohydrate metabolism</keyword>
<evidence type="ECO:0000256" key="3">
    <source>
        <dbReference type="ARBA" id="ARBA00023253"/>
    </source>
</evidence>
<keyword evidence="7" id="KW-0472">Membrane</keyword>
<feature type="region of interest" description="Disordered" evidence="6">
    <location>
        <begin position="1"/>
        <end position="40"/>
    </location>
</feature>
<name>A0A2P6V907_9CHLO</name>
<evidence type="ECO:0000256" key="1">
    <source>
        <dbReference type="ARBA" id="ARBA00007737"/>
    </source>
</evidence>
<evidence type="ECO:0000256" key="7">
    <source>
        <dbReference type="SAM" id="Phobius"/>
    </source>
</evidence>
<dbReference type="CDD" id="cd11296">
    <property type="entry name" value="O-FucT_like"/>
    <property type="match status" value="1"/>
</dbReference>
<dbReference type="Proteomes" id="UP000239649">
    <property type="component" value="Unassembled WGS sequence"/>
</dbReference>
<keyword evidence="7" id="KW-0812">Transmembrane</keyword>
<keyword evidence="2 8" id="KW-0808">Transferase</keyword>
<evidence type="ECO:0000256" key="6">
    <source>
        <dbReference type="SAM" id="MobiDB-lite"/>
    </source>
</evidence>
<feature type="transmembrane region" description="Helical" evidence="7">
    <location>
        <begin position="47"/>
        <end position="73"/>
    </location>
</feature>
<reference evidence="8 9" key="1">
    <citation type="journal article" date="2018" name="Plant J.">
        <title>Genome sequences of Chlorella sorokiniana UTEX 1602 and Micractinium conductrix SAG 241.80: implications to maltose excretion by a green alga.</title>
        <authorList>
            <person name="Arriola M.B."/>
            <person name="Velmurugan N."/>
            <person name="Zhang Y."/>
            <person name="Plunkett M.H."/>
            <person name="Hondzo H."/>
            <person name="Barney B.M."/>
        </authorList>
    </citation>
    <scope>NUCLEOTIDE SEQUENCE [LARGE SCALE GENOMIC DNA]</scope>
    <source>
        <strain evidence="8 9">SAG 241.80</strain>
    </source>
</reference>
<sequence>MNGGSRLPRGRSAPGGLPFEGGVSVPPPPDDDKSKQPRRKPLRLGQYAVLGGAPRLLAAIAIFLAASAAAFAVGSRLGARYADVAAQLHVDAQLAKLHQLATRRLSAGSGADAQAGLQLDEAGEEALPGTAAGGTRAGEPTLSFQVCNGFANQRVAVLSGVLIAAQLNRTVVLPRLLLNGTQPTAAEVNERVTGSVPFGNMFDVKLFADRMAARGVRTSAYPPDPAAVVAVRMGSYRDILGVLTTTYSAQQHIRLDCPMFRVTAEAITANSQLVFATLDAMQPSARLMAALQKIEGKLRGMTPTKAYNVLHLRVEDDWVSHCKRWEHVGDGIVRNNCLNNTVTVGEQLRAHGVNPQVPLLVATSWLQAHKELLTAALGSLRANNYNVLLRHTLLGEEELPQLSREESALIDFYLGLNAQQFIGNSVSTFSAMLIMERWNAGRYATYYNGGNIPLEVFLPLYRMPWVFTYNDWSGGTEYDMMVKAAIRSAINIARMKPFCMYSGSLTSPIYTWLVDAGVTIIQHTPIWKDAFAKEVARNREHNAKVHSHLYATDGRMVGTFQRIDIPILHEFDQYHYVLFTDCDVFFRKQMKLVDWGTPLPVAAGMGYEMDDLFPYNAGIMLMNVPYLRKTNAAFVEWILKQRNGLYFDGYGPLDQGAYNQYYEREIKGRPISKDFNAKPYQELRQEARIVHWHGPKPNHYLDWLLKGQCKFGGICEAGYIHSFCHYVADYSQFAPEWDVAATLRTLCVDGQGLVQARVQWAAMKHLEQTRSS</sequence>
<evidence type="ECO:0000256" key="4">
    <source>
        <dbReference type="ARBA" id="ARBA00023277"/>
    </source>
</evidence>
<evidence type="ECO:0000256" key="2">
    <source>
        <dbReference type="ARBA" id="ARBA00022679"/>
    </source>
</evidence>
<dbReference type="OrthoDB" id="512941at2759"/>
<dbReference type="InterPro" id="IPR029044">
    <property type="entry name" value="Nucleotide-diphossugar_trans"/>
</dbReference>
<dbReference type="AlphaFoldDB" id="A0A2P6V907"/>
<keyword evidence="9" id="KW-1185">Reference proteome</keyword>
<evidence type="ECO:0000256" key="5">
    <source>
        <dbReference type="ARBA" id="ARBA00030350"/>
    </source>
</evidence>
<protein>
    <recommendedName>
        <fullName evidence="5">O-fucosyltransferase family protein</fullName>
    </recommendedName>
</protein>
<dbReference type="EMBL" id="LHPF02000019">
    <property type="protein sequence ID" value="PSC70561.1"/>
    <property type="molecule type" value="Genomic_DNA"/>
</dbReference>
<dbReference type="InterPro" id="IPR019378">
    <property type="entry name" value="GDP-Fuc_O-FucTrfase"/>
</dbReference>
<gene>
    <name evidence="8" type="ORF">C2E20_6048</name>
</gene>
<dbReference type="GO" id="GO:0016740">
    <property type="term" value="F:transferase activity"/>
    <property type="evidence" value="ECO:0007669"/>
    <property type="project" value="UniProtKB-KW"/>
</dbReference>
<dbReference type="Gene3D" id="3.90.550.10">
    <property type="entry name" value="Spore Coat Polysaccharide Biosynthesis Protein SpsA, Chain A"/>
    <property type="match status" value="1"/>
</dbReference>
<accession>A0A2P6V907</accession>
<keyword evidence="7" id="KW-1133">Transmembrane helix</keyword>
<dbReference type="Pfam" id="PF10250">
    <property type="entry name" value="O-FucT"/>
    <property type="match status" value="1"/>
</dbReference>
<evidence type="ECO:0000313" key="9">
    <source>
        <dbReference type="Proteomes" id="UP000239649"/>
    </source>
</evidence>
<proteinExistence type="inferred from homology"/>
<comment type="similarity">
    <text evidence="1">Belongs to the glycosyltransferase GT106 family.</text>
</comment>
<comment type="caution">
    <text evidence="8">The sequence shown here is derived from an EMBL/GenBank/DDBJ whole genome shotgun (WGS) entry which is preliminary data.</text>
</comment>